<dbReference type="Proteomes" id="UP001597145">
    <property type="component" value="Unassembled WGS sequence"/>
</dbReference>
<evidence type="ECO:0008006" key="5">
    <source>
        <dbReference type="Google" id="ProtNLM"/>
    </source>
</evidence>
<keyword evidence="2" id="KW-0472">Membrane</keyword>
<sequence length="184" mass="19530">MQTPSVSEEAVAGADPVPPARAGSRMRPRLRKAVLVVHILSAGAWIGLDVMLGMLVFTALFTSDPATAALCYQVLSLLTWPLVTSALACLLSGGVLGLGTHYGLVRYWWVAVKLALNIVLALLVWFALRPGLDAAAEYGRQLLSGAAPTADVTNLVFPPIVSTIALVVATLLAVYKPWGRVRRS</sequence>
<dbReference type="RefSeq" id="WP_343986184.1">
    <property type="nucleotide sequence ID" value="NZ_BAAAJG010000027.1"/>
</dbReference>
<keyword evidence="2" id="KW-1133">Transmembrane helix</keyword>
<keyword evidence="2" id="KW-0812">Transmembrane</keyword>
<accession>A0ABW4FPT9</accession>
<evidence type="ECO:0000256" key="1">
    <source>
        <dbReference type="SAM" id="MobiDB-lite"/>
    </source>
</evidence>
<evidence type="ECO:0000313" key="4">
    <source>
        <dbReference type="Proteomes" id="UP001597145"/>
    </source>
</evidence>
<feature type="transmembrane region" description="Helical" evidence="2">
    <location>
        <begin position="77"/>
        <end position="100"/>
    </location>
</feature>
<feature type="transmembrane region" description="Helical" evidence="2">
    <location>
        <begin position="107"/>
        <end position="128"/>
    </location>
</feature>
<protein>
    <recommendedName>
        <fullName evidence="5">DUF2269 domain-containing protein</fullName>
    </recommendedName>
</protein>
<dbReference type="EMBL" id="JBHUCP010000018">
    <property type="protein sequence ID" value="MFD1532551.1"/>
    <property type="molecule type" value="Genomic_DNA"/>
</dbReference>
<evidence type="ECO:0000313" key="3">
    <source>
        <dbReference type="EMBL" id="MFD1532551.1"/>
    </source>
</evidence>
<comment type="caution">
    <text evidence="3">The sequence shown here is derived from an EMBL/GenBank/DDBJ whole genome shotgun (WGS) entry which is preliminary data.</text>
</comment>
<reference evidence="4" key="1">
    <citation type="journal article" date="2019" name="Int. J. Syst. Evol. Microbiol.">
        <title>The Global Catalogue of Microorganisms (GCM) 10K type strain sequencing project: providing services to taxonomists for standard genome sequencing and annotation.</title>
        <authorList>
            <consortium name="The Broad Institute Genomics Platform"/>
            <consortium name="The Broad Institute Genome Sequencing Center for Infectious Disease"/>
            <person name="Wu L."/>
            <person name="Ma J."/>
        </authorList>
    </citation>
    <scope>NUCLEOTIDE SEQUENCE [LARGE SCALE GENOMIC DNA]</scope>
    <source>
        <strain evidence="4">JCM 12165</strain>
    </source>
</reference>
<feature type="region of interest" description="Disordered" evidence="1">
    <location>
        <begin position="1"/>
        <end position="23"/>
    </location>
</feature>
<name>A0ABW4FPT9_9PSEU</name>
<organism evidence="3 4">
    <name type="scientific">Pseudonocardia aurantiaca</name>
    <dbReference type="NCBI Taxonomy" id="75290"/>
    <lineage>
        <taxon>Bacteria</taxon>
        <taxon>Bacillati</taxon>
        <taxon>Actinomycetota</taxon>
        <taxon>Actinomycetes</taxon>
        <taxon>Pseudonocardiales</taxon>
        <taxon>Pseudonocardiaceae</taxon>
        <taxon>Pseudonocardia</taxon>
    </lineage>
</organism>
<feature type="transmembrane region" description="Helical" evidence="2">
    <location>
        <begin position="33"/>
        <end position="57"/>
    </location>
</feature>
<keyword evidence="4" id="KW-1185">Reference proteome</keyword>
<feature type="transmembrane region" description="Helical" evidence="2">
    <location>
        <begin position="155"/>
        <end position="175"/>
    </location>
</feature>
<evidence type="ECO:0000256" key="2">
    <source>
        <dbReference type="SAM" id="Phobius"/>
    </source>
</evidence>
<proteinExistence type="predicted"/>
<gene>
    <name evidence="3" type="ORF">ACFSCY_24295</name>
</gene>